<gene>
    <name evidence="1" type="ORF">CU097_007470</name>
</gene>
<protein>
    <submittedName>
        <fullName evidence="1">Uncharacterized protein</fullName>
    </submittedName>
</protein>
<accession>A0A367IYW2</accession>
<evidence type="ECO:0000313" key="2">
    <source>
        <dbReference type="Proteomes" id="UP000252139"/>
    </source>
</evidence>
<dbReference type="AlphaFoldDB" id="A0A367IYW2"/>
<organism evidence="1 2">
    <name type="scientific">Rhizopus azygosporus</name>
    <name type="common">Rhizopus microsporus var. azygosporus</name>
    <dbReference type="NCBI Taxonomy" id="86630"/>
    <lineage>
        <taxon>Eukaryota</taxon>
        <taxon>Fungi</taxon>
        <taxon>Fungi incertae sedis</taxon>
        <taxon>Mucoromycota</taxon>
        <taxon>Mucoromycotina</taxon>
        <taxon>Mucoromycetes</taxon>
        <taxon>Mucorales</taxon>
        <taxon>Mucorineae</taxon>
        <taxon>Rhizopodaceae</taxon>
        <taxon>Rhizopus</taxon>
    </lineage>
</organism>
<dbReference type="OrthoDB" id="1859733at2759"/>
<proteinExistence type="predicted"/>
<evidence type="ECO:0000313" key="1">
    <source>
        <dbReference type="EMBL" id="RCH82870.1"/>
    </source>
</evidence>
<dbReference type="Proteomes" id="UP000252139">
    <property type="component" value="Unassembled WGS sequence"/>
</dbReference>
<sequence length="67" mass="7662">PQEQLTLEPYERDHAVVVGKYVRFKSITVFTHEDRSHCPVECFITLRDHLSLAPSPLCFSTCPPFAT</sequence>
<reference evidence="1 2" key="1">
    <citation type="journal article" date="2018" name="G3 (Bethesda)">
        <title>Phylogenetic and Phylogenomic Definition of Rhizopus Species.</title>
        <authorList>
            <person name="Gryganskyi A.P."/>
            <person name="Golan J."/>
            <person name="Dolatabadi S."/>
            <person name="Mondo S."/>
            <person name="Robb S."/>
            <person name="Idnurm A."/>
            <person name="Muszewska A."/>
            <person name="Steczkiewicz K."/>
            <person name="Masonjones S."/>
            <person name="Liao H.L."/>
            <person name="Gajdeczka M.T."/>
            <person name="Anike F."/>
            <person name="Vuek A."/>
            <person name="Anishchenko I.M."/>
            <person name="Voigt K."/>
            <person name="de Hoog G.S."/>
            <person name="Smith M.E."/>
            <person name="Heitman J."/>
            <person name="Vilgalys R."/>
            <person name="Stajich J.E."/>
        </authorList>
    </citation>
    <scope>NUCLEOTIDE SEQUENCE [LARGE SCALE GENOMIC DNA]</scope>
    <source>
        <strain evidence="1 2">CBS 357.93</strain>
    </source>
</reference>
<keyword evidence="2" id="KW-1185">Reference proteome</keyword>
<dbReference type="EMBL" id="PJQL01002864">
    <property type="protein sequence ID" value="RCH82870.1"/>
    <property type="molecule type" value="Genomic_DNA"/>
</dbReference>
<dbReference type="STRING" id="86630.A0A367IYW2"/>
<feature type="non-terminal residue" evidence="1">
    <location>
        <position position="1"/>
    </location>
</feature>
<comment type="caution">
    <text evidence="1">The sequence shown here is derived from an EMBL/GenBank/DDBJ whole genome shotgun (WGS) entry which is preliminary data.</text>
</comment>
<name>A0A367IYW2_RHIAZ</name>